<protein>
    <submittedName>
        <fullName evidence="7">Cell division protein FtsW, lipid II flippase</fullName>
    </submittedName>
</protein>
<proteinExistence type="predicted"/>
<evidence type="ECO:0000256" key="6">
    <source>
        <dbReference type="SAM" id="Phobius"/>
    </source>
</evidence>
<keyword evidence="2 6" id="KW-0812">Transmembrane</keyword>
<keyword evidence="4 6" id="KW-1133">Transmembrane helix</keyword>
<reference evidence="8" key="1">
    <citation type="submission" date="2016-10" db="EMBL/GenBank/DDBJ databases">
        <authorList>
            <person name="Varghese N."/>
            <person name="Submissions S."/>
        </authorList>
    </citation>
    <scope>NUCLEOTIDE SEQUENCE [LARGE SCALE GENOMIC DNA]</scope>
    <source>
        <strain evidence="8">CGMCC 1.6199</strain>
    </source>
</reference>
<keyword evidence="3" id="KW-0133">Cell shape</keyword>
<feature type="transmembrane region" description="Helical" evidence="6">
    <location>
        <begin position="109"/>
        <end position="128"/>
    </location>
</feature>
<dbReference type="NCBIfam" id="NF038403">
    <property type="entry name" value="perm_prefix_1"/>
    <property type="match status" value="1"/>
</dbReference>
<feature type="transmembrane region" description="Helical" evidence="6">
    <location>
        <begin position="312"/>
        <end position="333"/>
    </location>
</feature>
<feature type="transmembrane region" description="Helical" evidence="6">
    <location>
        <begin position="135"/>
        <end position="155"/>
    </location>
</feature>
<gene>
    <name evidence="7" type="ORF">SAMN05216244_1352</name>
</gene>
<dbReference type="STRING" id="482461.SAMN05216244_1352"/>
<sequence>MNNYRKRFLETVVKEIRSPSIRKMIMTELEHHIDKEKQRFITSGKSEEAAEEKAVAQMGNPVTLGKELKKLHRPKVDWWIAVLLMMALCLGFLPLLAMDENLGFVPHKIIYTIVGLVITGGLILVDYSKIVKFRWASYLGGLFLLVFLILFPTAYVNGFPSVELGPLVFNILDTIPFFFISWTGFLKDKRMNGLILCIFFLIPFLLFAFIGNVLAMLFCSFILIGMIVWAEMARLKKIYLLIMGASGLVISLAARLKTYVTGEHTQETTFVYSNIQEVLTNAKWLWMGEGNRTAAVPEAHTDFALVTIIQQFGWLAGLFTLIVLFGLLARMLFIFPRVNDPLGKVLIGGGVSLLAFQIFYNLGMVLGFFPLVGVSLPFISYGSFPIELNAIVLGLVLSVYRRKSIFNAINME</sequence>
<evidence type="ECO:0000256" key="3">
    <source>
        <dbReference type="ARBA" id="ARBA00022960"/>
    </source>
</evidence>
<evidence type="ECO:0000256" key="5">
    <source>
        <dbReference type="ARBA" id="ARBA00023136"/>
    </source>
</evidence>
<evidence type="ECO:0000313" key="8">
    <source>
        <dbReference type="Proteomes" id="UP000182347"/>
    </source>
</evidence>
<accession>A0A1G9PAB5</accession>
<dbReference type="InterPro" id="IPR047928">
    <property type="entry name" value="Perm_prefix_1"/>
</dbReference>
<evidence type="ECO:0000313" key="7">
    <source>
        <dbReference type="EMBL" id="SDL95736.1"/>
    </source>
</evidence>
<name>A0A1G9PAB5_9BACI</name>
<evidence type="ECO:0000256" key="2">
    <source>
        <dbReference type="ARBA" id="ARBA00022692"/>
    </source>
</evidence>
<feature type="transmembrane region" description="Helical" evidence="6">
    <location>
        <begin position="215"/>
        <end position="231"/>
    </location>
</feature>
<dbReference type="Proteomes" id="UP000182347">
    <property type="component" value="Unassembled WGS sequence"/>
</dbReference>
<evidence type="ECO:0000256" key="4">
    <source>
        <dbReference type="ARBA" id="ARBA00022989"/>
    </source>
</evidence>
<comment type="subcellular location">
    <subcellularLocation>
        <location evidence="1">Membrane</location>
        <topology evidence="1">Multi-pass membrane protein</topology>
    </subcellularLocation>
</comment>
<keyword evidence="5 6" id="KW-0472">Membrane</keyword>
<organism evidence="7 8">
    <name type="scientific">Sediminibacillus halophilus</name>
    <dbReference type="NCBI Taxonomy" id="482461"/>
    <lineage>
        <taxon>Bacteria</taxon>
        <taxon>Bacillati</taxon>
        <taxon>Bacillota</taxon>
        <taxon>Bacilli</taxon>
        <taxon>Bacillales</taxon>
        <taxon>Bacillaceae</taxon>
        <taxon>Sediminibacillus</taxon>
    </lineage>
</organism>
<dbReference type="OrthoDB" id="2192428at2"/>
<dbReference type="PANTHER" id="PTHR30474:SF1">
    <property type="entry name" value="PEPTIDOGLYCAN GLYCOSYLTRANSFERASE MRDB"/>
    <property type="match status" value="1"/>
</dbReference>
<dbReference type="GO" id="GO:0051301">
    <property type="term" value="P:cell division"/>
    <property type="evidence" value="ECO:0007669"/>
    <property type="project" value="UniProtKB-KW"/>
</dbReference>
<feature type="transmembrane region" description="Helical" evidence="6">
    <location>
        <begin position="193"/>
        <end position="209"/>
    </location>
</feature>
<feature type="transmembrane region" description="Helical" evidence="6">
    <location>
        <begin position="378"/>
        <end position="400"/>
    </location>
</feature>
<keyword evidence="7" id="KW-0132">Cell division</keyword>
<keyword evidence="7" id="KW-0131">Cell cycle</keyword>
<feature type="transmembrane region" description="Helical" evidence="6">
    <location>
        <begin position="238"/>
        <end position="256"/>
    </location>
</feature>
<dbReference type="Pfam" id="PF01098">
    <property type="entry name" value="FTSW_RODA_SPOVE"/>
    <property type="match status" value="1"/>
</dbReference>
<dbReference type="PANTHER" id="PTHR30474">
    <property type="entry name" value="CELL CYCLE PROTEIN"/>
    <property type="match status" value="1"/>
</dbReference>
<feature type="transmembrane region" description="Helical" evidence="6">
    <location>
        <begin position="76"/>
        <end position="97"/>
    </location>
</feature>
<dbReference type="GO" id="GO:0032153">
    <property type="term" value="C:cell division site"/>
    <property type="evidence" value="ECO:0007669"/>
    <property type="project" value="TreeGrafter"/>
</dbReference>
<feature type="transmembrane region" description="Helical" evidence="6">
    <location>
        <begin position="345"/>
        <end position="372"/>
    </location>
</feature>
<evidence type="ECO:0000256" key="1">
    <source>
        <dbReference type="ARBA" id="ARBA00004141"/>
    </source>
</evidence>
<dbReference type="GO" id="GO:0015648">
    <property type="term" value="F:lipid-linked peptidoglycan transporter activity"/>
    <property type="evidence" value="ECO:0007669"/>
    <property type="project" value="TreeGrafter"/>
</dbReference>
<dbReference type="EMBL" id="FNHF01000001">
    <property type="protein sequence ID" value="SDL95736.1"/>
    <property type="molecule type" value="Genomic_DNA"/>
</dbReference>
<dbReference type="RefSeq" id="WP_074598021.1">
    <property type="nucleotide sequence ID" value="NZ_FNHF01000001.1"/>
</dbReference>
<dbReference type="AlphaFoldDB" id="A0A1G9PAB5"/>
<feature type="transmembrane region" description="Helical" evidence="6">
    <location>
        <begin position="167"/>
        <end position="186"/>
    </location>
</feature>
<dbReference type="GO" id="GO:0008360">
    <property type="term" value="P:regulation of cell shape"/>
    <property type="evidence" value="ECO:0007669"/>
    <property type="project" value="UniProtKB-KW"/>
</dbReference>
<keyword evidence="8" id="KW-1185">Reference proteome</keyword>
<dbReference type="InterPro" id="IPR001182">
    <property type="entry name" value="FtsW/RodA"/>
</dbReference>
<dbReference type="GO" id="GO:0005886">
    <property type="term" value="C:plasma membrane"/>
    <property type="evidence" value="ECO:0007669"/>
    <property type="project" value="TreeGrafter"/>
</dbReference>